<evidence type="ECO:0008006" key="4">
    <source>
        <dbReference type="Google" id="ProtNLM"/>
    </source>
</evidence>
<evidence type="ECO:0000256" key="1">
    <source>
        <dbReference type="SAM" id="MobiDB-lite"/>
    </source>
</evidence>
<dbReference type="EMBL" id="JAQQEZ010000002">
    <property type="protein sequence ID" value="MFM0000200.1"/>
    <property type="molecule type" value="Genomic_DNA"/>
</dbReference>
<keyword evidence="3" id="KW-1185">Reference proteome</keyword>
<feature type="compositionally biased region" description="Basic and acidic residues" evidence="1">
    <location>
        <begin position="88"/>
        <end position="106"/>
    </location>
</feature>
<comment type="caution">
    <text evidence="2">The sequence shown here is derived from an EMBL/GenBank/DDBJ whole genome shotgun (WGS) entry which is preliminary data.</text>
</comment>
<dbReference type="RefSeq" id="WP_408175690.1">
    <property type="nucleotide sequence ID" value="NZ_JAQQEZ010000002.1"/>
</dbReference>
<proteinExistence type="predicted"/>
<reference evidence="2 3" key="1">
    <citation type="journal article" date="2024" name="Chem. Sci.">
        <title>Discovery of megapolipeptins by genome mining of a Burkholderiales bacteria collection.</title>
        <authorList>
            <person name="Paulo B.S."/>
            <person name="Recchia M.J.J."/>
            <person name="Lee S."/>
            <person name="Fergusson C.H."/>
            <person name="Romanowski S.B."/>
            <person name="Hernandez A."/>
            <person name="Krull N."/>
            <person name="Liu D.Y."/>
            <person name="Cavanagh H."/>
            <person name="Bos A."/>
            <person name="Gray C.A."/>
            <person name="Murphy B.T."/>
            <person name="Linington R.G."/>
            <person name="Eustaquio A.S."/>
        </authorList>
    </citation>
    <scope>NUCLEOTIDE SEQUENCE [LARGE SCALE GENOMIC DNA]</scope>
    <source>
        <strain evidence="2 3">RL17-350-BIC-A</strain>
    </source>
</reference>
<feature type="region of interest" description="Disordered" evidence="1">
    <location>
        <begin position="111"/>
        <end position="130"/>
    </location>
</feature>
<evidence type="ECO:0000313" key="3">
    <source>
        <dbReference type="Proteomes" id="UP001629230"/>
    </source>
</evidence>
<accession>A0ABW9AJB2</accession>
<gene>
    <name evidence="2" type="ORF">PQR57_04130</name>
</gene>
<dbReference type="Proteomes" id="UP001629230">
    <property type="component" value="Unassembled WGS sequence"/>
</dbReference>
<feature type="region of interest" description="Disordered" evidence="1">
    <location>
        <begin position="59"/>
        <end position="80"/>
    </location>
</feature>
<organism evidence="2 3">
    <name type="scientific">Paraburkholderia dipogonis</name>
    <dbReference type="NCBI Taxonomy" id="1211383"/>
    <lineage>
        <taxon>Bacteria</taxon>
        <taxon>Pseudomonadati</taxon>
        <taxon>Pseudomonadota</taxon>
        <taxon>Betaproteobacteria</taxon>
        <taxon>Burkholderiales</taxon>
        <taxon>Burkholderiaceae</taxon>
        <taxon>Paraburkholderia</taxon>
    </lineage>
</organism>
<sequence length="197" mass="21164">MAKRLPAVKSDPSSEWAEAKIEAAALAAQAVADEAAARELALYDKYSLREIGNATAISGFRRRGKPSGSELKTNSETKRQQALTRAVRLSEKAGDERDKAQSAADRLRATVDNPTLSGPVPADDSSKRIRQGVKASVETVPMPVRLEVTQVRMLKVLAAQDGTTASAIIRDCIKEHLGRRVSQDKAFADAVRAALKG</sequence>
<name>A0ABW9AJB2_9BURK</name>
<feature type="region of interest" description="Disordered" evidence="1">
    <location>
        <begin position="87"/>
        <end position="106"/>
    </location>
</feature>
<protein>
    <recommendedName>
        <fullName evidence="4">Ribbon-helix-helix protein, CopG family</fullName>
    </recommendedName>
</protein>
<evidence type="ECO:0000313" key="2">
    <source>
        <dbReference type="EMBL" id="MFM0000200.1"/>
    </source>
</evidence>